<reference evidence="1 2" key="1">
    <citation type="submission" date="2017-06" db="EMBL/GenBank/DDBJ databases">
        <authorList>
            <person name="Kim H.J."/>
            <person name="Triplett B.A."/>
        </authorList>
    </citation>
    <scope>NUCLEOTIDE SEQUENCE [LARGE SCALE GENOMIC DNA]</scope>
    <source>
        <strain evidence="1 2">DSM 13116</strain>
    </source>
</reference>
<protein>
    <recommendedName>
        <fullName evidence="3">DUF1643 domain-containing protein</fullName>
    </recommendedName>
</protein>
<dbReference type="InterPro" id="IPR012441">
    <property type="entry name" value="DUF1643"/>
</dbReference>
<dbReference type="AlphaFoldDB" id="A0A239AWR3"/>
<accession>A0A239AWR3</accession>
<sequence>MLACFTPKEKAPEVHRSAIMAENDTRRYLLTRQWGYGWTVLFVGLNPSTANATHDDPTLRRLIGLARSWEGYGRLLVCNLFSLVSPDPKALLVHPDPVGPLNDFTIHTAVRESELVVAGWGAFRAARERAVQVLESGLLGSNVRCLGQNADGSPKHPLYLPRGVKPVPLEGV</sequence>
<organism evidence="1 2">
    <name type="scientific">Humidesulfovibrio mexicanus</name>
    <dbReference type="NCBI Taxonomy" id="147047"/>
    <lineage>
        <taxon>Bacteria</taxon>
        <taxon>Pseudomonadati</taxon>
        <taxon>Thermodesulfobacteriota</taxon>
        <taxon>Desulfovibrionia</taxon>
        <taxon>Desulfovibrionales</taxon>
        <taxon>Desulfovibrionaceae</taxon>
        <taxon>Humidesulfovibrio</taxon>
    </lineage>
</organism>
<dbReference type="Pfam" id="PF07799">
    <property type="entry name" value="DUF1643"/>
    <property type="match status" value="1"/>
</dbReference>
<name>A0A239AWR3_9BACT</name>
<dbReference type="EMBL" id="FZOC01000004">
    <property type="protein sequence ID" value="SNR99772.1"/>
    <property type="molecule type" value="Genomic_DNA"/>
</dbReference>
<evidence type="ECO:0000313" key="1">
    <source>
        <dbReference type="EMBL" id="SNR99772.1"/>
    </source>
</evidence>
<proteinExistence type="predicted"/>
<gene>
    <name evidence="1" type="ORF">SAMN04488503_2257</name>
</gene>
<keyword evidence="2" id="KW-1185">Reference proteome</keyword>
<evidence type="ECO:0008006" key="3">
    <source>
        <dbReference type="Google" id="ProtNLM"/>
    </source>
</evidence>
<dbReference type="Proteomes" id="UP000198324">
    <property type="component" value="Unassembled WGS sequence"/>
</dbReference>
<evidence type="ECO:0000313" key="2">
    <source>
        <dbReference type="Proteomes" id="UP000198324"/>
    </source>
</evidence>